<dbReference type="EMBL" id="QJKJ01016030">
    <property type="protein sequence ID" value="RDX61612.1"/>
    <property type="molecule type" value="Genomic_DNA"/>
</dbReference>
<dbReference type="Proteomes" id="UP000257109">
    <property type="component" value="Unassembled WGS sequence"/>
</dbReference>
<feature type="non-terminal residue" evidence="1">
    <location>
        <position position="1"/>
    </location>
</feature>
<reference evidence="1" key="1">
    <citation type="submission" date="2018-05" db="EMBL/GenBank/DDBJ databases">
        <title>Draft genome of Mucuna pruriens seed.</title>
        <authorList>
            <person name="Nnadi N.E."/>
            <person name="Vos R."/>
            <person name="Hasami M.H."/>
            <person name="Devisetty U.K."/>
            <person name="Aguiy J.C."/>
        </authorList>
    </citation>
    <scope>NUCLEOTIDE SEQUENCE [LARGE SCALE GENOMIC DNA]</scope>
    <source>
        <strain evidence="1">JCA_2017</strain>
    </source>
</reference>
<evidence type="ECO:0008006" key="3">
    <source>
        <dbReference type="Google" id="ProtNLM"/>
    </source>
</evidence>
<proteinExistence type="predicted"/>
<accession>A0A371E6E9</accession>
<comment type="caution">
    <text evidence="1">The sequence shown here is derived from an EMBL/GenBank/DDBJ whole genome shotgun (WGS) entry which is preliminary data.</text>
</comment>
<keyword evidence="2" id="KW-1185">Reference proteome</keyword>
<evidence type="ECO:0000313" key="2">
    <source>
        <dbReference type="Proteomes" id="UP000257109"/>
    </source>
</evidence>
<protein>
    <recommendedName>
        <fullName evidence="3">Copia protein</fullName>
    </recommendedName>
</protein>
<dbReference type="PANTHER" id="PTHR11439">
    <property type="entry name" value="GAG-POL-RELATED RETROTRANSPOSON"/>
    <property type="match status" value="1"/>
</dbReference>
<name>A0A371E6E9_MUCPR</name>
<sequence length="128" mass="15070">MESCNEAMTLVKANMKLIKNEVEKLLDETFIPDIRFGVSLISWFMSDPKGSHMVVVKRILRNKVWLFFLHVRRKSLPKKLKVGYKKPVQLFVDKKSSISLTMNPITHGRSKHTKTNFYFLKDQMIREN</sequence>
<gene>
    <name evidence="1" type="ORF">CR513_60142</name>
</gene>
<evidence type="ECO:0000313" key="1">
    <source>
        <dbReference type="EMBL" id="RDX61612.1"/>
    </source>
</evidence>
<dbReference type="AlphaFoldDB" id="A0A371E6E9"/>
<organism evidence="1 2">
    <name type="scientific">Mucuna pruriens</name>
    <name type="common">Velvet bean</name>
    <name type="synonym">Dolichos pruriens</name>
    <dbReference type="NCBI Taxonomy" id="157652"/>
    <lineage>
        <taxon>Eukaryota</taxon>
        <taxon>Viridiplantae</taxon>
        <taxon>Streptophyta</taxon>
        <taxon>Embryophyta</taxon>
        <taxon>Tracheophyta</taxon>
        <taxon>Spermatophyta</taxon>
        <taxon>Magnoliopsida</taxon>
        <taxon>eudicotyledons</taxon>
        <taxon>Gunneridae</taxon>
        <taxon>Pentapetalae</taxon>
        <taxon>rosids</taxon>
        <taxon>fabids</taxon>
        <taxon>Fabales</taxon>
        <taxon>Fabaceae</taxon>
        <taxon>Papilionoideae</taxon>
        <taxon>50 kb inversion clade</taxon>
        <taxon>NPAAA clade</taxon>
        <taxon>indigoferoid/millettioid clade</taxon>
        <taxon>Phaseoleae</taxon>
        <taxon>Mucuna</taxon>
    </lineage>
</organism>
<dbReference type="PANTHER" id="PTHR11439:SF483">
    <property type="entry name" value="PEPTIDE SYNTHASE GLIP-LIKE, PUTATIVE (AFU_ORTHOLOGUE AFUA_3G12920)-RELATED"/>
    <property type="match status" value="1"/>
</dbReference>